<sequence length="253" mass="29208">HNSFILADPEEAYVLETADDWWIAEKVKNVRSISNGVSIRGKGDIRREGIINYAKKKGYCRDENNFDFALTFSGSAPSQSLNSRGGKSAMLLNQYKCNITPEMMMEFLREHEAGLCMHGGFESTGSQVSHLRKEKKKSIHWFTGTTLPCLSIYKPYIFPIKNQRTLPPGPFTKVNPDWIWSMHTSFLRRYKGFNKKIEVENYIKKIRDSENKLITKVNDALNEENKISPQEFSNRISKLNLEAWEKTSKMIEN</sequence>
<comment type="caution">
    <text evidence="1">The sequence shown here is derived from an EMBL/GenBank/DDBJ whole genome shotgun (WGS) entry which is preliminary data.</text>
</comment>
<dbReference type="PANTHER" id="PTHR12994:SF17">
    <property type="entry name" value="LD30995P"/>
    <property type="match status" value="1"/>
</dbReference>
<evidence type="ECO:0000313" key="1">
    <source>
        <dbReference type="EMBL" id="GAH00211.1"/>
    </source>
</evidence>
<dbReference type="GO" id="GO:0070004">
    <property type="term" value="F:cysteine-type exopeptidase activity"/>
    <property type="evidence" value="ECO:0007669"/>
    <property type="project" value="InterPro"/>
</dbReference>
<protein>
    <submittedName>
        <fullName evidence="1">Uncharacterized protein</fullName>
    </submittedName>
</protein>
<name>X1BWN6_9ZZZZ</name>
<dbReference type="PANTHER" id="PTHR12994">
    <property type="entry name" value="SECERNIN"/>
    <property type="match status" value="1"/>
</dbReference>
<proteinExistence type="predicted"/>
<dbReference type="AlphaFoldDB" id="X1BWN6"/>
<dbReference type="GO" id="GO:0006508">
    <property type="term" value="P:proteolysis"/>
    <property type="evidence" value="ECO:0007669"/>
    <property type="project" value="InterPro"/>
</dbReference>
<dbReference type="GO" id="GO:0016805">
    <property type="term" value="F:dipeptidase activity"/>
    <property type="evidence" value="ECO:0007669"/>
    <property type="project" value="InterPro"/>
</dbReference>
<reference evidence="1" key="1">
    <citation type="journal article" date="2014" name="Front. Microbiol.">
        <title>High frequency of phylogenetically diverse reductive dehalogenase-homologous genes in deep subseafloor sedimentary metagenomes.</title>
        <authorList>
            <person name="Kawai M."/>
            <person name="Futagami T."/>
            <person name="Toyoda A."/>
            <person name="Takaki Y."/>
            <person name="Nishi S."/>
            <person name="Hori S."/>
            <person name="Arai W."/>
            <person name="Tsubouchi T."/>
            <person name="Morono Y."/>
            <person name="Uchiyama I."/>
            <person name="Ito T."/>
            <person name="Fujiyama A."/>
            <person name="Inagaki F."/>
            <person name="Takami H."/>
        </authorList>
    </citation>
    <scope>NUCLEOTIDE SEQUENCE</scope>
    <source>
        <strain evidence="1">Expedition CK06-06</strain>
    </source>
</reference>
<dbReference type="EMBL" id="BART01021433">
    <property type="protein sequence ID" value="GAH00211.1"/>
    <property type="molecule type" value="Genomic_DNA"/>
</dbReference>
<dbReference type="InterPro" id="IPR005322">
    <property type="entry name" value="Peptidase_C69"/>
</dbReference>
<feature type="non-terminal residue" evidence="1">
    <location>
        <position position="1"/>
    </location>
</feature>
<accession>X1BWN6</accession>
<gene>
    <name evidence="1" type="ORF">S01H4_39544</name>
</gene>
<organism evidence="1">
    <name type="scientific">marine sediment metagenome</name>
    <dbReference type="NCBI Taxonomy" id="412755"/>
    <lineage>
        <taxon>unclassified sequences</taxon>
        <taxon>metagenomes</taxon>
        <taxon>ecological metagenomes</taxon>
    </lineage>
</organism>